<dbReference type="EMBL" id="MN739253">
    <property type="protein sequence ID" value="QHS95534.1"/>
    <property type="molecule type" value="Genomic_DNA"/>
</dbReference>
<proteinExistence type="predicted"/>
<dbReference type="AlphaFoldDB" id="A0A6C0BVE3"/>
<name>A0A6C0BVE3_9ZZZZ</name>
<reference evidence="1" key="1">
    <citation type="journal article" date="2020" name="Nature">
        <title>Giant virus diversity and host interactions through global metagenomics.</title>
        <authorList>
            <person name="Schulz F."/>
            <person name="Roux S."/>
            <person name="Paez-Espino D."/>
            <person name="Jungbluth S."/>
            <person name="Walsh D.A."/>
            <person name="Denef V.J."/>
            <person name="McMahon K.D."/>
            <person name="Konstantinidis K.T."/>
            <person name="Eloe-Fadrosh E.A."/>
            <person name="Kyrpides N.C."/>
            <person name="Woyke T."/>
        </authorList>
    </citation>
    <scope>NUCLEOTIDE SEQUENCE</scope>
    <source>
        <strain evidence="1">GVMAG-M-3300018868-6</strain>
    </source>
</reference>
<accession>A0A6C0BVE3</accession>
<organism evidence="1">
    <name type="scientific">viral metagenome</name>
    <dbReference type="NCBI Taxonomy" id="1070528"/>
    <lineage>
        <taxon>unclassified sequences</taxon>
        <taxon>metagenomes</taxon>
        <taxon>organismal metagenomes</taxon>
    </lineage>
</organism>
<evidence type="ECO:0000313" key="1">
    <source>
        <dbReference type="EMBL" id="QHS95534.1"/>
    </source>
</evidence>
<sequence length="192" mass="22938">MCSFLMKNIINNKMVDNVIGLLNNENWGILYHADSYNPDVVLYHTNDTEKMRNKIITLMYAYYKNQYSFNIHNIILFKIVDVNPKLVTLDLLDRTHSKYFYIIKNCKFNKTINHEVSFLIGEFAGVIQILDNYAVVFERNVSRTTLIEFYKEKTGVKFVKWHKTKSEMRRELTKYNYDEIRSELNRMLSFSV</sequence>
<protein>
    <submittedName>
        <fullName evidence="1">Uncharacterized protein</fullName>
    </submittedName>
</protein>